<dbReference type="Proteomes" id="UP000799423">
    <property type="component" value="Unassembled WGS sequence"/>
</dbReference>
<dbReference type="EMBL" id="MU006367">
    <property type="protein sequence ID" value="KAF2844679.1"/>
    <property type="molecule type" value="Genomic_DNA"/>
</dbReference>
<proteinExistence type="predicted"/>
<evidence type="ECO:0000313" key="1">
    <source>
        <dbReference type="EMBL" id="KAF2844679.1"/>
    </source>
</evidence>
<sequence length="78" mass="8416">MFARIATRAAFAGKRFNSSSSSSTTARVMQMAAQAERPTATEFAVPALWAACGVLTFTAWNRMSERSAGDNVEKLLIV</sequence>
<gene>
    <name evidence="1" type="ORF">T440DRAFT_461703</name>
</gene>
<accession>A0A6A7AR72</accession>
<dbReference type="OrthoDB" id="3932250at2759"/>
<reference evidence="1" key="1">
    <citation type="submission" date="2020-01" db="EMBL/GenBank/DDBJ databases">
        <authorList>
            <consortium name="DOE Joint Genome Institute"/>
            <person name="Haridas S."/>
            <person name="Albert R."/>
            <person name="Binder M."/>
            <person name="Bloem J."/>
            <person name="Labutti K."/>
            <person name="Salamov A."/>
            <person name="Andreopoulos B."/>
            <person name="Baker S.E."/>
            <person name="Barry K."/>
            <person name="Bills G."/>
            <person name="Bluhm B.H."/>
            <person name="Cannon C."/>
            <person name="Castanera R."/>
            <person name="Culley D.E."/>
            <person name="Daum C."/>
            <person name="Ezra D."/>
            <person name="Gonzalez J.B."/>
            <person name="Henrissat B."/>
            <person name="Kuo A."/>
            <person name="Liang C."/>
            <person name="Lipzen A."/>
            <person name="Lutzoni F."/>
            <person name="Magnuson J."/>
            <person name="Mondo S."/>
            <person name="Nolan M."/>
            <person name="Ohm R."/>
            <person name="Pangilinan J."/>
            <person name="Park H.-J."/>
            <person name="Ramirez L."/>
            <person name="Alfaro M."/>
            <person name="Sun H."/>
            <person name="Tritt A."/>
            <person name="Yoshinaga Y."/>
            <person name="Zwiers L.-H."/>
            <person name="Turgeon B.G."/>
            <person name="Goodwin S.B."/>
            <person name="Spatafora J.W."/>
            <person name="Crous P.W."/>
            <person name="Grigoriev I.V."/>
        </authorList>
    </citation>
    <scope>NUCLEOTIDE SEQUENCE</scope>
    <source>
        <strain evidence="1">IPT5</strain>
    </source>
</reference>
<dbReference type="AlphaFoldDB" id="A0A6A7AR72"/>
<organism evidence="1 2">
    <name type="scientific">Plenodomus tracheiphilus IPT5</name>
    <dbReference type="NCBI Taxonomy" id="1408161"/>
    <lineage>
        <taxon>Eukaryota</taxon>
        <taxon>Fungi</taxon>
        <taxon>Dikarya</taxon>
        <taxon>Ascomycota</taxon>
        <taxon>Pezizomycotina</taxon>
        <taxon>Dothideomycetes</taxon>
        <taxon>Pleosporomycetidae</taxon>
        <taxon>Pleosporales</taxon>
        <taxon>Pleosporineae</taxon>
        <taxon>Leptosphaeriaceae</taxon>
        <taxon>Plenodomus</taxon>
    </lineage>
</organism>
<name>A0A6A7AR72_9PLEO</name>
<evidence type="ECO:0000313" key="2">
    <source>
        <dbReference type="Proteomes" id="UP000799423"/>
    </source>
</evidence>
<keyword evidence="2" id="KW-1185">Reference proteome</keyword>
<protein>
    <submittedName>
        <fullName evidence="1">Uncharacterized protein</fullName>
    </submittedName>
</protein>